<dbReference type="PIRSF" id="PIRSF000847">
    <property type="entry name" value="Phos_ph_gly_syn"/>
    <property type="match status" value="1"/>
</dbReference>
<dbReference type="EMBL" id="JAZGQO010000007">
    <property type="protein sequence ID" value="KAK6182841.1"/>
    <property type="molecule type" value="Genomic_DNA"/>
</dbReference>
<evidence type="ECO:0000256" key="13">
    <source>
        <dbReference type="ARBA" id="ARBA00039001"/>
    </source>
</evidence>
<keyword evidence="4" id="KW-0808">Transferase</keyword>
<dbReference type="Proteomes" id="UP001347796">
    <property type="component" value="Unassembled WGS sequence"/>
</dbReference>
<dbReference type="InterPro" id="IPR004570">
    <property type="entry name" value="Phosphatidylglycerol_P_synth"/>
</dbReference>
<dbReference type="InterPro" id="IPR050324">
    <property type="entry name" value="CDP-alcohol_PTase-I"/>
</dbReference>
<organism evidence="17 18">
    <name type="scientific">Patella caerulea</name>
    <name type="common">Rayed Mediterranean limpet</name>
    <dbReference type="NCBI Taxonomy" id="87958"/>
    <lineage>
        <taxon>Eukaryota</taxon>
        <taxon>Metazoa</taxon>
        <taxon>Spiralia</taxon>
        <taxon>Lophotrochozoa</taxon>
        <taxon>Mollusca</taxon>
        <taxon>Gastropoda</taxon>
        <taxon>Patellogastropoda</taxon>
        <taxon>Patelloidea</taxon>
        <taxon>Patellidae</taxon>
        <taxon>Patella</taxon>
    </lineage>
</organism>
<keyword evidence="9" id="KW-0496">Mitochondrion</keyword>
<dbReference type="PANTHER" id="PTHR14269">
    <property type="entry name" value="CDP-DIACYLGLYCEROL--GLYCEROL-3-PHOSPHATE 3-PHOSPHATIDYLTRANSFERASE-RELATED"/>
    <property type="match status" value="1"/>
</dbReference>
<sequence>MSKPYTDKSSSRSPEKKDKVMQDHKLEYKENIMTIPNLLTTMRIVSTPFLGYMVTTGAYEWGLGLFVFAGLTDLLDGYIARSFTNQRTALGTALDPLADKLLVSVLTITLTIVNLIPVWLTSLIVSRDMALIGASFYIRYISLSPPKNFSRFFNLNKPSAKLYPSTLSKANTALQLSLVALTLAAPVFNYIDHPALQTLWYITAVTTFWSGWDYWKNGWSYVKILPKK</sequence>
<comment type="caution">
    <text evidence="17">The sequence shown here is derived from an EMBL/GenBank/DDBJ whole genome shotgun (WGS) entry which is preliminary data.</text>
</comment>
<dbReference type="PANTHER" id="PTHR14269:SF60">
    <property type="entry name" value="CARDIOLIPIN SYNTHASE (CMP-FORMING)"/>
    <property type="match status" value="1"/>
</dbReference>
<comment type="similarity">
    <text evidence="2">Belongs to the CDP-alcohol phosphatidyltransferase class-I family.</text>
</comment>
<evidence type="ECO:0000256" key="15">
    <source>
        <dbReference type="SAM" id="MobiDB-lite"/>
    </source>
</evidence>
<dbReference type="EC" id="2.7.8.41" evidence="13"/>
<keyword evidence="18" id="KW-1185">Reference proteome</keyword>
<feature type="transmembrane region" description="Helical" evidence="16">
    <location>
        <begin position="101"/>
        <end position="120"/>
    </location>
</feature>
<keyword evidence="7 16" id="KW-1133">Transmembrane helix</keyword>
<comment type="catalytic activity">
    <reaction evidence="14">
        <text>a CDP-1,2-diacyl-sn-glycerol + a 1,2-diacyl-sn-glycero-3-phospho-(1'-sn-glycerol) = a cardiolipin + CMP + H(+)</text>
        <dbReference type="Rhea" id="RHEA:32931"/>
        <dbReference type="ChEBI" id="CHEBI:15378"/>
        <dbReference type="ChEBI" id="CHEBI:58332"/>
        <dbReference type="ChEBI" id="CHEBI:60377"/>
        <dbReference type="ChEBI" id="CHEBI:62237"/>
        <dbReference type="ChEBI" id="CHEBI:64716"/>
        <dbReference type="EC" id="2.7.8.41"/>
    </reaction>
</comment>
<evidence type="ECO:0000256" key="3">
    <source>
        <dbReference type="ARBA" id="ARBA00022516"/>
    </source>
</evidence>
<evidence type="ECO:0000256" key="2">
    <source>
        <dbReference type="ARBA" id="ARBA00010441"/>
    </source>
</evidence>
<keyword evidence="8" id="KW-0443">Lipid metabolism</keyword>
<gene>
    <name evidence="17" type="ORF">SNE40_010431</name>
</gene>
<protein>
    <recommendedName>
        <fullName evidence="13">cardiolipin synthase (CMP-forming)</fullName>
        <ecNumber evidence="13">2.7.8.41</ecNumber>
    </recommendedName>
</protein>
<keyword evidence="5 16" id="KW-0812">Transmembrane</keyword>
<evidence type="ECO:0000256" key="11">
    <source>
        <dbReference type="ARBA" id="ARBA00023209"/>
    </source>
</evidence>
<evidence type="ECO:0000256" key="8">
    <source>
        <dbReference type="ARBA" id="ARBA00023098"/>
    </source>
</evidence>
<dbReference type="GO" id="GO:0032049">
    <property type="term" value="P:cardiolipin biosynthetic process"/>
    <property type="evidence" value="ECO:0007669"/>
    <property type="project" value="TreeGrafter"/>
</dbReference>
<evidence type="ECO:0000256" key="12">
    <source>
        <dbReference type="ARBA" id="ARBA00023264"/>
    </source>
</evidence>
<feature type="region of interest" description="Disordered" evidence="15">
    <location>
        <begin position="1"/>
        <end position="21"/>
    </location>
</feature>
<dbReference type="GO" id="GO:0005743">
    <property type="term" value="C:mitochondrial inner membrane"/>
    <property type="evidence" value="ECO:0007669"/>
    <property type="project" value="UniProtKB-SubCell"/>
</dbReference>
<keyword evidence="11" id="KW-0594">Phospholipid biosynthesis</keyword>
<evidence type="ECO:0000256" key="10">
    <source>
        <dbReference type="ARBA" id="ARBA00023136"/>
    </source>
</evidence>
<evidence type="ECO:0000256" key="5">
    <source>
        <dbReference type="ARBA" id="ARBA00022692"/>
    </source>
</evidence>
<dbReference type="InterPro" id="IPR000462">
    <property type="entry name" value="CDP-OH_P_trans"/>
</dbReference>
<dbReference type="AlphaFoldDB" id="A0AAN8JUA6"/>
<comment type="subcellular location">
    <subcellularLocation>
        <location evidence="1">Mitochondrion inner membrane</location>
        <topology evidence="1">Multi-pass membrane protein</topology>
    </subcellularLocation>
</comment>
<evidence type="ECO:0000256" key="1">
    <source>
        <dbReference type="ARBA" id="ARBA00004448"/>
    </source>
</evidence>
<evidence type="ECO:0000313" key="18">
    <source>
        <dbReference type="Proteomes" id="UP001347796"/>
    </source>
</evidence>
<proteinExistence type="inferred from homology"/>
<keyword evidence="6" id="KW-0999">Mitochondrion inner membrane</keyword>
<dbReference type="GO" id="GO:0043337">
    <property type="term" value="F:cardiolipin synthase (CMP-forming)"/>
    <property type="evidence" value="ECO:0007669"/>
    <property type="project" value="UniProtKB-EC"/>
</dbReference>
<dbReference type="FunFam" id="1.20.120.1760:FF:000005">
    <property type="entry name" value="Cardiolipin synthase 1"/>
    <property type="match status" value="1"/>
</dbReference>
<reference evidence="17 18" key="1">
    <citation type="submission" date="2024-01" db="EMBL/GenBank/DDBJ databases">
        <title>The genome of the rayed Mediterranean limpet Patella caerulea (Linnaeus, 1758).</title>
        <authorList>
            <person name="Anh-Thu Weber A."/>
            <person name="Halstead-Nussloch G."/>
        </authorList>
    </citation>
    <scope>NUCLEOTIDE SEQUENCE [LARGE SCALE GENOMIC DNA]</scope>
    <source>
        <strain evidence="17">AATW-2023a</strain>
        <tissue evidence="17">Whole specimen</tissue>
    </source>
</reference>
<keyword evidence="3" id="KW-0444">Lipid biosynthesis</keyword>
<evidence type="ECO:0000313" key="17">
    <source>
        <dbReference type="EMBL" id="KAK6182841.1"/>
    </source>
</evidence>
<evidence type="ECO:0000256" key="6">
    <source>
        <dbReference type="ARBA" id="ARBA00022792"/>
    </source>
</evidence>
<accession>A0AAN8JUA6</accession>
<keyword evidence="12" id="KW-1208">Phospholipid metabolism</keyword>
<evidence type="ECO:0000256" key="16">
    <source>
        <dbReference type="SAM" id="Phobius"/>
    </source>
</evidence>
<name>A0AAN8JUA6_PATCE</name>
<evidence type="ECO:0000256" key="4">
    <source>
        <dbReference type="ARBA" id="ARBA00022679"/>
    </source>
</evidence>
<evidence type="ECO:0000256" key="14">
    <source>
        <dbReference type="ARBA" id="ARBA00047433"/>
    </source>
</evidence>
<keyword evidence="10 16" id="KW-0472">Membrane</keyword>
<evidence type="ECO:0000256" key="7">
    <source>
        <dbReference type="ARBA" id="ARBA00022989"/>
    </source>
</evidence>
<dbReference type="Pfam" id="PF01066">
    <property type="entry name" value="CDP-OH_P_transf"/>
    <property type="match status" value="1"/>
</dbReference>
<dbReference type="GO" id="GO:0008444">
    <property type="term" value="F:CDP-diacylglycerol-glycerol-3-phosphate 3-phosphatidyltransferase activity"/>
    <property type="evidence" value="ECO:0007669"/>
    <property type="project" value="InterPro"/>
</dbReference>
<evidence type="ECO:0000256" key="9">
    <source>
        <dbReference type="ARBA" id="ARBA00023128"/>
    </source>
</evidence>
<dbReference type="Gene3D" id="1.20.120.1760">
    <property type="match status" value="1"/>
</dbReference>
<dbReference type="InterPro" id="IPR043130">
    <property type="entry name" value="CDP-OH_PTrfase_TM_dom"/>
</dbReference>